<sequence length="575" mass="65294">MLRFSYYFFLFVLCASAQAVEKKVTEFKVFGIEGALLENVSFYLEKVKNESATVQLKHHSIEQIQISLEALGYYKSQVQLLFEQIGDSGNAVLMSITIEKGPETRIAKLDYLFEGEGNKDQNLTGILNTLPLNQGEVINHGLYEKSKSIIDSQLLELGYFDAKWKVNQLAISLKENSAFVKFQISTGVRYHYGPIVIAPHTPAAKYIRSLARFKTGENYQASTISEYNLDLASTPYFKSVRVYADIEQRENKQVPIRVDVLHKPANSYDVGGGFSTDTKLKGRFKWTKPWVGSDGHYFENNIVASKIEQEFLFSYTIPVDDPIDDVWRYAFGYKRESNDEAKKYSRKITTQLQRQWLTESHWVRTAFIKHEREDFELASQKDTTEMLLPGISYARKRSRGGTTPYWGDQLLVSSEIGLEDVLSSTDLLKVQFQTALLRTYKNNHLFYARATLGAIWVEDIVNVPASMRFFAGGDQSIRGFAYESISPIENGEKLGGRYLATGTLEYNYQFAPSWRVALFVDGGTATNDFSEDIEIGAGFGLRWLTPVGPIRVDHAWAMTRENKTTRLSITIGPEI</sequence>
<dbReference type="EMBL" id="FOLO01000024">
    <property type="protein sequence ID" value="SFC94398.1"/>
    <property type="molecule type" value="Genomic_DNA"/>
</dbReference>
<dbReference type="GO" id="GO:0009279">
    <property type="term" value="C:cell outer membrane"/>
    <property type="evidence" value="ECO:0007669"/>
    <property type="project" value="UniProtKB-SubCell"/>
</dbReference>
<feature type="signal peptide" evidence="11">
    <location>
        <begin position="1"/>
        <end position="19"/>
    </location>
</feature>
<evidence type="ECO:0000313" key="16">
    <source>
        <dbReference type="Proteomes" id="UP000198862"/>
    </source>
</evidence>
<dbReference type="InterPro" id="IPR039910">
    <property type="entry name" value="D15-like"/>
</dbReference>
<evidence type="ECO:0000256" key="4">
    <source>
        <dbReference type="ARBA" id="ARBA00022452"/>
    </source>
</evidence>
<keyword evidence="6 11" id="KW-0732">Signal</keyword>
<evidence type="ECO:0000259" key="13">
    <source>
        <dbReference type="Pfam" id="PF07244"/>
    </source>
</evidence>
<keyword evidence="4" id="KW-1134">Transmembrane beta strand</keyword>
<comment type="subcellular location">
    <subcellularLocation>
        <location evidence="1">Cell outer membrane</location>
    </subcellularLocation>
</comment>
<protein>
    <recommendedName>
        <fullName evidence="3">Translocation and assembly module subunit TamA</fullName>
    </recommendedName>
    <alternativeName>
        <fullName evidence="9">Autotransporter assembly factor TamA</fullName>
    </alternativeName>
</protein>
<dbReference type="STRING" id="1123010.SAMN02745724_02996"/>
<keyword evidence="7" id="KW-0472">Membrane</keyword>
<keyword evidence="8" id="KW-0998">Cell outer membrane</keyword>
<dbReference type="Pfam" id="PF07244">
    <property type="entry name" value="POTRA"/>
    <property type="match status" value="1"/>
</dbReference>
<evidence type="ECO:0000256" key="2">
    <source>
        <dbReference type="ARBA" id="ARBA00010248"/>
    </source>
</evidence>
<evidence type="ECO:0000313" key="15">
    <source>
        <dbReference type="EMBL" id="SFC94398.1"/>
    </source>
</evidence>
<organism evidence="15 16">
    <name type="scientific">Pseudoalteromonas denitrificans DSM 6059</name>
    <dbReference type="NCBI Taxonomy" id="1123010"/>
    <lineage>
        <taxon>Bacteria</taxon>
        <taxon>Pseudomonadati</taxon>
        <taxon>Pseudomonadota</taxon>
        <taxon>Gammaproteobacteria</taxon>
        <taxon>Alteromonadales</taxon>
        <taxon>Pseudoalteromonadaceae</taxon>
        <taxon>Pseudoalteromonas</taxon>
    </lineage>
</organism>
<evidence type="ECO:0000259" key="12">
    <source>
        <dbReference type="Pfam" id="PF01103"/>
    </source>
</evidence>
<dbReference type="RefSeq" id="WP_425439318.1">
    <property type="nucleotide sequence ID" value="NZ_FOLO01000024.1"/>
</dbReference>
<evidence type="ECO:0000256" key="7">
    <source>
        <dbReference type="ARBA" id="ARBA00023136"/>
    </source>
</evidence>
<proteinExistence type="inferred from homology"/>
<evidence type="ECO:0000256" key="3">
    <source>
        <dbReference type="ARBA" id="ARBA00015419"/>
    </source>
</evidence>
<dbReference type="InterPro" id="IPR035243">
    <property type="entry name" value="TamA_POTRA_Dom_1"/>
</dbReference>
<evidence type="ECO:0000256" key="6">
    <source>
        <dbReference type="ARBA" id="ARBA00022729"/>
    </source>
</evidence>
<evidence type="ECO:0000256" key="9">
    <source>
        <dbReference type="ARBA" id="ARBA00033063"/>
    </source>
</evidence>
<dbReference type="Pfam" id="PF17243">
    <property type="entry name" value="POTRA_TamA_1"/>
    <property type="match status" value="1"/>
</dbReference>
<keyword evidence="5" id="KW-0812">Transmembrane</keyword>
<dbReference type="GO" id="GO:0097347">
    <property type="term" value="C:TAM protein secretion complex"/>
    <property type="evidence" value="ECO:0007669"/>
    <property type="project" value="TreeGrafter"/>
</dbReference>
<evidence type="ECO:0000256" key="8">
    <source>
        <dbReference type="ARBA" id="ARBA00023237"/>
    </source>
</evidence>
<dbReference type="Gene3D" id="2.40.160.50">
    <property type="entry name" value="membrane protein fhac: a member of the omp85/tpsb transporter family"/>
    <property type="match status" value="1"/>
</dbReference>
<comment type="similarity">
    <text evidence="2">Belongs to the TamA family.</text>
</comment>
<evidence type="ECO:0000259" key="14">
    <source>
        <dbReference type="Pfam" id="PF17243"/>
    </source>
</evidence>
<name>A0A1I1NG08_9GAMM</name>
<dbReference type="AlphaFoldDB" id="A0A1I1NG08"/>
<reference evidence="15 16" key="1">
    <citation type="submission" date="2016-10" db="EMBL/GenBank/DDBJ databases">
        <authorList>
            <person name="de Groot N.N."/>
        </authorList>
    </citation>
    <scope>NUCLEOTIDE SEQUENCE [LARGE SCALE GENOMIC DNA]</scope>
    <source>
        <strain evidence="15 16">DSM 6059</strain>
    </source>
</reference>
<accession>A0A1I1NG08</accession>
<dbReference type="GO" id="GO:0009306">
    <property type="term" value="P:protein secretion"/>
    <property type="evidence" value="ECO:0007669"/>
    <property type="project" value="TreeGrafter"/>
</dbReference>
<comment type="subunit">
    <text evidence="10">Interacts with TamB to form the translocation and assembly module (TAM).</text>
</comment>
<evidence type="ECO:0000256" key="5">
    <source>
        <dbReference type="ARBA" id="ARBA00022692"/>
    </source>
</evidence>
<dbReference type="InterPro" id="IPR000184">
    <property type="entry name" value="Bac_surfAg_D15"/>
</dbReference>
<dbReference type="InterPro" id="IPR010827">
    <property type="entry name" value="BamA/TamA_POTRA"/>
</dbReference>
<gene>
    <name evidence="15" type="ORF">SAMN02745724_02996</name>
</gene>
<feature type="domain" description="Bacterial surface antigen (D15)" evidence="12">
    <location>
        <begin position="270"/>
        <end position="572"/>
    </location>
</feature>
<dbReference type="PANTHER" id="PTHR12815">
    <property type="entry name" value="SORTING AND ASSEMBLY MACHINERY SAMM50 PROTEIN FAMILY MEMBER"/>
    <property type="match status" value="1"/>
</dbReference>
<evidence type="ECO:0000256" key="10">
    <source>
        <dbReference type="ARBA" id="ARBA00093548"/>
    </source>
</evidence>
<dbReference type="Gene3D" id="3.10.20.310">
    <property type="entry name" value="membrane protein fhac"/>
    <property type="match status" value="3"/>
</dbReference>
<feature type="chain" id="PRO_5011589073" description="Translocation and assembly module subunit TamA" evidence="11">
    <location>
        <begin position="20"/>
        <end position="575"/>
    </location>
</feature>
<feature type="domain" description="POTRA" evidence="13">
    <location>
        <begin position="117"/>
        <end position="185"/>
    </location>
</feature>
<dbReference type="Pfam" id="PF01103">
    <property type="entry name" value="Omp85"/>
    <property type="match status" value="1"/>
</dbReference>
<keyword evidence="16" id="KW-1185">Reference proteome</keyword>
<evidence type="ECO:0000256" key="11">
    <source>
        <dbReference type="SAM" id="SignalP"/>
    </source>
</evidence>
<dbReference type="Proteomes" id="UP000198862">
    <property type="component" value="Unassembled WGS sequence"/>
</dbReference>
<evidence type="ECO:0000256" key="1">
    <source>
        <dbReference type="ARBA" id="ARBA00004442"/>
    </source>
</evidence>
<dbReference type="PANTHER" id="PTHR12815:SF47">
    <property type="entry name" value="TRANSLOCATION AND ASSEMBLY MODULE SUBUNIT TAMA"/>
    <property type="match status" value="1"/>
</dbReference>
<feature type="domain" description="TamA POTRA" evidence="14">
    <location>
        <begin position="27"/>
        <end position="85"/>
    </location>
</feature>